<dbReference type="SUPFAM" id="SSF52777">
    <property type="entry name" value="CoA-dependent acyltransferases"/>
    <property type="match status" value="1"/>
</dbReference>
<dbReference type="PANTHER" id="PTHR42034:SF1">
    <property type="entry name" value="CONDENSATION DOMAIN-CONTAINING PROTEIN"/>
    <property type="match status" value="1"/>
</dbReference>
<dbReference type="RefSeq" id="XP_043139829.1">
    <property type="nucleotide sequence ID" value="XM_043282451.1"/>
</dbReference>
<reference evidence="1" key="2">
    <citation type="submission" date="2021-02" db="EMBL/GenBank/DDBJ databases">
        <title>Aspergillus chevalieri M1 genome sequence.</title>
        <authorList>
            <person name="Kadooka C."/>
            <person name="Mori K."/>
            <person name="Futagami T."/>
        </authorList>
    </citation>
    <scope>NUCLEOTIDE SEQUENCE</scope>
    <source>
        <strain evidence="1">M1</strain>
    </source>
</reference>
<dbReference type="GeneID" id="66985665"/>
<organism evidence="1 2">
    <name type="scientific">Aspergillus chevalieri</name>
    <name type="common">Eurotium chevalieri</name>
    <dbReference type="NCBI Taxonomy" id="182096"/>
    <lineage>
        <taxon>Eukaryota</taxon>
        <taxon>Fungi</taxon>
        <taxon>Dikarya</taxon>
        <taxon>Ascomycota</taxon>
        <taxon>Pezizomycotina</taxon>
        <taxon>Eurotiomycetes</taxon>
        <taxon>Eurotiomycetidae</taxon>
        <taxon>Eurotiales</taxon>
        <taxon>Aspergillaceae</taxon>
        <taxon>Aspergillus</taxon>
        <taxon>Aspergillus subgen. Aspergillus</taxon>
    </lineage>
</organism>
<proteinExistence type="predicted"/>
<keyword evidence="2" id="KW-1185">Reference proteome</keyword>
<reference evidence="1" key="1">
    <citation type="submission" date="2021-01" db="EMBL/GenBank/DDBJ databases">
        <authorList>
            <consortium name="Aspergillus chevalieri M1 genome sequencing consortium"/>
            <person name="Kazuki M."/>
            <person name="Futagami T."/>
        </authorList>
    </citation>
    <scope>NUCLEOTIDE SEQUENCE</scope>
    <source>
        <strain evidence="1">M1</strain>
    </source>
</reference>
<dbReference type="InterPro" id="IPR023213">
    <property type="entry name" value="CAT-like_dom_sf"/>
</dbReference>
<sequence>MPWSEKSPGHYTRPIGENESMIKTIGERGLPLNREHWSLSFSAQFKSRSKKDVDIFVKLHKAWKVLRFNNPSLASTAADGLLHYTVPDTQSLDKWTQDTFFVIDEDHITPEELIASFKPGPYVTLHYLPRHSQIIIHASHWRTDGIGAIQVLDAFFEAAASNQDPQTLPWGLEVTRLVPSVEEALNIPTTPSPEIKAEAEKCIATIALTRGAIGVDYLGDSTTLPAGTRSARLRLSESTTEAIKEACKARNISIIAAVHAAIAAVNYAAAPEECKKKPYTSTIRTTLRSYLPEPYNTPAYACGLYTSGLMFQVPASQSWLDNAEQYHHQYECVLSSEFIQARREYASQMLQILSMPLPVPLPTPSEVDISSIGDAELLMNRTYGTEDDGIDVLGISLGVETLTRQMYTFVWIFRGQLEFNLVYNEAYHDAASAGRLLVLLEDILETELKNAN</sequence>
<evidence type="ECO:0000313" key="1">
    <source>
        <dbReference type="EMBL" id="BCR91307.1"/>
    </source>
</evidence>
<evidence type="ECO:0000313" key="2">
    <source>
        <dbReference type="Proteomes" id="UP000637239"/>
    </source>
</evidence>
<dbReference type="Proteomes" id="UP000637239">
    <property type="component" value="Chromosome 7"/>
</dbReference>
<dbReference type="PANTHER" id="PTHR42034">
    <property type="entry name" value="CHROMOSOME 7, WHOLE GENOME SHOTGUN SEQUENCE-RELATED"/>
    <property type="match status" value="1"/>
</dbReference>
<gene>
    <name evidence="1" type="ORF">ACHE_70150A</name>
</gene>
<dbReference type="EMBL" id="AP024422">
    <property type="protein sequence ID" value="BCR91307.1"/>
    <property type="molecule type" value="Genomic_DNA"/>
</dbReference>
<dbReference type="AlphaFoldDB" id="A0A7R7ZSD7"/>
<protein>
    <submittedName>
        <fullName evidence="1">Uncharacterized protein</fullName>
    </submittedName>
</protein>
<name>A0A7R7ZSD7_ASPCH</name>
<dbReference type="Gene3D" id="3.30.559.30">
    <property type="entry name" value="Nonribosomal peptide synthetase, condensation domain"/>
    <property type="match status" value="1"/>
</dbReference>
<accession>A0A7R7ZSD7</accession>
<dbReference type="KEGG" id="ache:ACHE_70150A"/>
<dbReference type="Gene3D" id="3.30.559.10">
    <property type="entry name" value="Chloramphenicol acetyltransferase-like domain"/>
    <property type="match status" value="1"/>
</dbReference>